<dbReference type="SMART" id="SM00355">
    <property type="entry name" value="ZnF_C2H2"/>
    <property type="match status" value="1"/>
</dbReference>
<dbReference type="GO" id="GO:0000978">
    <property type="term" value="F:RNA polymerase II cis-regulatory region sequence-specific DNA binding"/>
    <property type="evidence" value="ECO:0007669"/>
    <property type="project" value="TreeGrafter"/>
</dbReference>
<dbReference type="Gene3D" id="3.30.160.60">
    <property type="entry name" value="Classic Zinc Finger"/>
    <property type="match status" value="2"/>
</dbReference>
<comment type="caution">
    <text evidence="8">The sequence shown here is derived from an EMBL/GenBank/DDBJ whole genome shotgun (WGS) entry which is preliminary data.</text>
</comment>
<keyword evidence="3 5" id="KW-0863">Zinc-finger</keyword>
<feature type="compositionally biased region" description="Low complexity" evidence="6">
    <location>
        <begin position="90"/>
        <end position="110"/>
    </location>
</feature>
<dbReference type="AlphaFoldDB" id="A0AAE1FWR9"/>
<dbReference type="PANTHER" id="PTHR23235:SF120">
    <property type="entry name" value="KRUPPEL-LIKE FACTOR 15"/>
    <property type="match status" value="1"/>
</dbReference>
<reference evidence="8" key="1">
    <citation type="submission" date="2023-10" db="EMBL/GenBank/DDBJ databases">
        <title>Genome assemblies of two species of porcelain crab, Petrolisthes cinctipes and Petrolisthes manimaculis (Anomura: Porcellanidae).</title>
        <authorList>
            <person name="Angst P."/>
        </authorList>
    </citation>
    <scope>NUCLEOTIDE SEQUENCE</scope>
    <source>
        <strain evidence="8">PB745_01</strain>
        <tissue evidence="8">Gill</tissue>
    </source>
</reference>
<keyword evidence="9" id="KW-1185">Reference proteome</keyword>
<evidence type="ECO:0000256" key="6">
    <source>
        <dbReference type="SAM" id="MobiDB-lite"/>
    </source>
</evidence>
<dbReference type="InterPro" id="IPR013087">
    <property type="entry name" value="Znf_C2H2_type"/>
</dbReference>
<dbReference type="GO" id="GO:0000981">
    <property type="term" value="F:DNA-binding transcription factor activity, RNA polymerase II-specific"/>
    <property type="evidence" value="ECO:0007669"/>
    <property type="project" value="TreeGrafter"/>
</dbReference>
<gene>
    <name evidence="8" type="ORF">Pcinc_014502</name>
</gene>
<dbReference type="PROSITE" id="PS50157">
    <property type="entry name" value="ZINC_FINGER_C2H2_2"/>
    <property type="match status" value="2"/>
</dbReference>
<proteinExistence type="predicted"/>
<dbReference type="Proteomes" id="UP001286313">
    <property type="component" value="Unassembled WGS sequence"/>
</dbReference>
<evidence type="ECO:0000256" key="2">
    <source>
        <dbReference type="ARBA" id="ARBA00022737"/>
    </source>
</evidence>
<feature type="domain" description="C2H2-type" evidence="7">
    <location>
        <begin position="31"/>
        <end position="59"/>
    </location>
</feature>
<protein>
    <recommendedName>
        <fullName evidence="7">C2H2-type domain-containing protein</fullName>
    </recommendedName>
</protein>
<organism evidence="8 9">
    <name type="scientific">Petrolisthes cinctipes</name>
    <name type="common">Flat porcelain crab</name>
    <dbReference type="NCBI Taxonomy" id="88211"/>
    <lineage>
        <taxon>Eukaryota</taxon>
        <taxon>Metazoa</taxon>
        <taxon>Ecdysozoa</taxon>
        <taxon>Arthropoda</taxon>
        <taxon>Crustacea</taxon>
        <taxon>Multicrustacea</taxon>
        <taxon>Malacostraca</taxon>
        <taxon>Eumalacostraca</taxon>
        <taxon>Eucarida</taxon>
        <taxon>Decapoda</taxon>
        <taxon>Pleocyemata</taxon>
        <taxon>Anomura</taxon>
        <taxon>Galatheoidea</taxon>
        <taxon>Porcellanidae</taxon>
        <taxon>Petrolisthes</taxon>
    </lineage>
</organism>
<dbReference type="InterPro" id="IPR036236">
    <property type="entry name" value="Znf_C2H2_sf"/>
</dbReference>
<accession>A0AAE1FWR9</accession>
<dbReference type="GO" id="GO:0008270">
    <property type="term" value="F:zinc ion binding"/>
    <property type="evidence" value="ECO:0007669"/>
    <property type="project" value="UniProtKB-KW"/>
</dbReference>
<dbReference type="SUPFAM" id="SSF57667">
    <property type="entry name" value="beta-beta-alpha zinc fingers"/>
    <property type="match status" value="1"/>
</dbReference>
<evidence type="ECO:0000256" key="3">
    <source>
        <dbReference type="ARBA" id="ARBA00022771"/>
    </source>
</evidence>
<feature type="region of interest" description="Disordered" evidence="6">
    <location>
        <begin position="57"/>
        <end position="118"/>
    </location>
</feature>
<keyword evidence="2" id="KW-0677">Repeat</keyword>
<dbReference type="PANTHER" id="PTHR23235">
    <property type="entry name" value="KRUEPPEL-LIKE TRANSCRIPTION FACTOR"/>
    <property type="match status" value="1"/>
</dbReference>
<evidence type="ECO:0000313" key="9">
    <source>
        <dbReference type="Proteomes" id="UP001286313"/>
    </source>
</evidence>
<sequence length="118" mass="13117">MCCVCGRAFRGRNRHQNLSTHMRIHTGETPFPCPHCPYRAKRKAHLQMHLERIHSPRATAAAAAGGSWRDNRLPQPLPPLPSCLPPSLPSQPLQSPSSLTSPTFPQSTSPQEKHDIDK</sequence>
<dbReference type="EMBL" id="JAWQEG010001264">
    <property type="protein sequence ID" value="KAK3881045.1"/>
    <property type="molecule type" value="Genomic_DNA"/>
</dbReference>
<evidence type="ECO:0000313" key="8">
    <source>
        <dbReference type="EMBL" id="KAK3881045.1"/>
    </source>
</evidence>
<evidence type="ECO:0000256" key="1">
    <source>
        <dbReference type="ARBA" id="ARBA00022723"/>
    </source>
</evidence>
<name>A0AAE1FWR9_PETCI</name>
<keyword evidence="1" id="KW-0479">Metal-binding</keyword>
<feature type="domain" description="C2H2-type" evidence="7">
    <location>
        <begin position="1"/>
        <end position="30"/>
    </location>
</feature>
<keyword evidence="4" id="KW-0862">Zinc</keyword>
<feature type="compositionally biased region" description="Pro residues" evidence="6">
    <location>
        <begin position="75"/>
        <end position="89"/>
    </location>
</feature>
<dbReference type="FunFam" id="3.30.160.60:FF:000100">
    <property type="entry name" value="Zinc finger 45-like"/>
    <property type="match status" value="1"/>
</dbReference>
<evidence type="ECO:0000259" key="7">
    <source>
        <dbReference type="PROSITE" id="PS50157"/>
    </source>
</evidence>
<evidence type="ECO:0000256" key="5">
    <source>
        <dbReference type="PROSITE-ProRule" id="PRU00042"/>
    </source>
</evidence>
<evidence type="ECO:0000256" key="4">
    <source>
        <dbReference type="ARBA" id="ARBA00022833"/>
    </source>
</evidence>